<dbReference type="Gene3D" id="2.40.70.10">
    <property type="entry name" value="Acid Proteases"/>
    <property type="match status" value="1"/>
</dbReference>
<dbReference type="Proteomes" id="UP000465360">
    <property type="component" value="Unassembled WGS sequence"/>
</dbReference>
<evidence type="ECO:0000259" key="1">
    <source>
        <dbReference type="Pfam" id="PF00934"/>
    </source>
</evidence>
<evidence type="ECO:0008006" key="5">
    <source>
        <dbReference type="Google" id="ProtNLM"/>
    </source>
</evidence>
<dbReference type="EMBL" id="BLKZ01000002">
    <property type="protein sequence ID" value="GFG93508.1"/>
    <property type="molecule type" value="Genomic_DNA"/>
</dbReference>
<dbReference type="Pfam" id="PF21526">
    <property type="entry name" value="PGRS"/>
    <property type="match status" value="1"/>
</dbReference>
<keyword evidence="4" id="KW-1185">Reference proteome</keyword>
<gene>
    <name evidence="3" type="ORF">MBOU_55500</name>
</gene>
<accession>A0A7I9YY15</accession>
<dbReference type="InterPro" id="IPR048054">
    <property type="entry name" value="PecA_C"/>
</dbReference>
<feature type="domain" description="PE" evidence="1">
    <location>
        <begin position="4"/>
        <end position="94"/>
    </location>
</feature>
<protein>
    <recommendedName>
        <fullName evidence="5">PE family protein</fullName>
    </recommendedName>
</protein>
<dbReference type="InterPro" id="IPR021109">
    <property type="entry name" value="Peptidase_aspartic_dom_sf"/>
</dbReference>
<dbReference type="InterPro" id="IPR000084">
    <property type="entry name" value="PE-PGRS_N"/>
</dbReference>
<evidence type="ECO:0000259" key="2">
    <source>
        <dbReference type="Pfam" id="PF20729"/>
    </source>
</evidence>
<dbReference type="InterPro" id="IPR038332">
    <property type="entry name" value="PPE_sf"/>
</dbReference>
<dbReference type="SUPFAM" id="SSF140459">
    <property type="entry name" value="PE/PPE dimer-like"/>
    <property type="match status" value="1"/>
</dbReference>
<dbReference type="GO" id="GO:0004190">
    <property type="term" value="F:aspartic-type endopeptidase activity"/>
    <property type="evidence" value="ECO:0007669"/>
    <property type="project" value="InterPro"/>
</dbReference>
<name>A0A7I9YY15_MYCBU</name>
<dbReference type="Pfam" id="PF00934">
    <property type="entry name" value="PE"/>
    <property type="match status" value="1"/>
</dbReference>
<proteinExistence type="predicted"/>
<reference evidence="3 4" key="1">
    <citation type="journal article" date="2019" name="Emerg. Microbes Infect.">
        <title>Comprehensive subspecies identification of 175 nontuberculous mycobacteria species based on 7547 genomic profiles.</title>
        <authorList>
            <person name="Matsumoto Y."/>
            <person name="Kinjo T."/>
            <person name="Motooka D."/>
            <person name="Nabeya D."/>
            <person name="Jung N."/>
            <person name="Uechi K."/>
            <person name="Horii T."/>
            <person name="Iida T."/>
            <person name="Fujita J."/>
            <person name="Nakamura S."/>
        </authorList>
    </citation>
    <scope>NUCLEOTIDE SEQUENCE [LARGE SCALE GENOMIC DNA]</scope>
    <source>
        <strain evidence="3 4">JCM 30725</strain>
    </source>
</reference>
<organism evidence="3 4">
    <name type="scientific">Mycobacterium bourgelatii</name>
    <dbReference type="NCBI Taxonomy" id="1273442"/>
    <lineage>
        <taxon>Bacteria</taxon>
        <taxon>Bacillati</taxon>
        <taxon>Actinomycetota</taxon>
        <taxon>Actinomycetes</taxon>
        <taxon>Mycobacteriales</taxon>
        <taxon>Mycobacteriaceae</taxon>
        <taxon>Mycobacterium</taxon>
    </lineage>
</organism>
<dbReference type="InterPro" id="IPR048996">
    <property type="entry name" value="PGRS_rpt"/>
</dbReference>
<dbReference type="NCBIfam" id="NF038019">
    <property type="entry name" value="PE_process_PecA"/>
    <property type="match status" value="1"/>
</dbReference>
<sequence length="565" mass="54348">MSIVIVTPEAVAGAGGDIARIGSWLNEANAAAAGSTTSVMAAAGDEVSAAVAALFSGYAQEYQLLSVRAAVFQEQFAVALRGGAGVYAAAETANASLFELLVEDGLFLINFPTNLLLDRPLIGNGYNGTTTAQGVGTPGGAGGLLIGSGGKGGDSIVAGAPGGIGGSSGLLGAGGTGGMGGLGAPGGAGGTGGLLYGNGGIGGIGGPFSTGGPGGSAQFIGNGGTGGLGGMLGGTGGVGGRGGLLYGNGGIGGTGGVSGGLGGVSGGPGGAGGIAPFIGVNGAHGETGHIPAVGITVDNVINRPFISVSIGGGPFSQLTVDTGSVGILVPPQDVNFTSLGPSIGSGTTTYGDAFNSATYTYDKYATTVNFGNGIITTTPVTVGVITSFKHTVNGITTVLPASQGDAILGIGSNAGGPATISPVRALPSTLGQSVLLAEQYNALQFGANPFDSFAVSSGAPITTLRVSVNGGPLQTVTGAFVDSGGLWGSVPSSLGTGSVNGYLPAGTHLEFFTASGTSIYYFTAGTLPQTTVIPGGALNTGNIPFQYMPIYIRYGASGTIFYDDM</sequence>
<evidence type="ECO:0000313" key="3">
    <source>
        <dbReference type="EMBL" id="GFG93508.1"/>
    </source>
</evidence>
<dbReference type="RefSeq" id="WP_163719246.1">
    <property type="nucleotide sequence ID" value="NZ_BLKZ01000002.1"/>
</dbReference>
<dbReference type="Gene3D" id="1.10.287.850">
    <property type="entry name" value="HP0062-like domain"/>
    <property type="match status" value="1"/>
</dbReference>
<comment type="caution">
    <text evidence="3">The sequence shown here is derived from an EMBL/GenBank/DDBJ whole genome shotgun (WGS) entry which is preliminary data.</text>
</comment>
<feature type="domain" description="PE cleavage protein A C-terminal" evidence="2">
    <location>
        <begin position="296"/>
        <end position="559"/>
    </location>
</feature>
<evidence type="ECO:0000313" key="4">
    <source>
        <dbReference type="Proteomes" id="UP000465360"/>
    </source>
</evidence>
<dbReference type="Pfam" id="PF20729">
    <property type="entry name" value="PE-PGRS_C"/>
    <property type="match status" value="1"/>
</dbReference>
<dbReference type="AlphaFoldDB" id="A0A7I9YY15"/>